<dbReference type="EMBL" id="CACVKT020010438">
    <property type="protein sequence ID" value="CAC5426647.1"/>
    <property type="molecule type" value="Genomic_DNA"/>
</dbReference>
<comment type="subcellular location">
    <subcellularLocation>
        <location evidence="1">Membrane</location>
        <topology evidence="1">Multi-pass membrane protein</topology>
    </subcellularLocation>
</comment>
<keyword evidence="6" id="KW-0732">Signal</keyword>
<feature type="transmembrane region" description="Helical" evidence="5">
    <location>
        <begin position="235"/>
        <end position="255"/>
    </location>
</feature>
<keyword evidence="4 5" id="KW-0472">Membrane</keyword>
<sequence>MDFIKIVFILFYFAQFKSLLYCQTFDNISYLKRQLQQVEPDLHPRLNQNEPINVSIFAYISSILDYNEVSGTLQVVTSYMMVWTDEIRRWNTSEYGNVTSVNLPISSTWIPKISIVNTVRHKSIFMYHNEMEIGKSYVSYNSSGYAVFQVSGVQELSCSSNVKYFPIDSHACSIQLSTTQVFDSTILKPVMKTIDLTYGVPNPKWSITENFVESNVDDYTSKVNFHITLSRNPSFLFLNLVVPIFLLSFANLLVFCIPVSSGERGSLAFTILLTFVVFITLVTDILPACKPISYFNIFLEVQLFCSVLITFCAVWSISLHHKFTENDTQEILPQLLLQMSCAYRNSCSKYHPKGKKNQVVPPRGIIEEHCNETCVDKNAHLQKEPDLHEDIKSGNNYTKDIHQYCLQFIDLICFRLFLFILCIQLIVYCIIFSFKP</sequence>
<feature type="domain" description="Neurotransmitter-gated ion-channel transmembrane" evidence="8">
    <location>
        <begin position="241"/>
        <end position="342"/>
    </location>
</feature>
<feature type="transmembrane region" description="Helical" evidence="5">
    <location>
        <begin position="267"/>
        <end position="286"/>
    </location>
</feature>
<dbReference type="OrthoDB" id="6088466at2759"/>
<keyword evidence="10" id="KW-1185">Reference proteome</keyword>
<dbReference type="Proteomes" id="UP000507470">
    <property type="component" value="Unassembled WGS sequence"/>
</dbReference>
<keyword evidence="2 5" id="KW-0812">Transmembrane</keyword>
<evidence type="ECO:0000256" key="4">
    <source>
        <dbReference type="ARBA" id="ARBA00023136"/>
    </source>
</evidence>
<proteinExistence type="predicted"/>
<dbReference type="InterPro" id="IPR036719">
    <property type="entry name" value="Neuro-gated_channel_TM_sf"/>
</dbReference>
<evidence type="ECO:0000259" key="8">
    <source>
        <dbReference type="Pfam" id="PF02932"/>
    </source>
</evidence>
<dbReference type="InterPro" id="IPR006201">
    <property type="entry name" value="Neur_channel"/>
</dbReference>
<dbReference type="GO" id="GO:0005230">
    <property type="term" value="F:extracellular ligand-gated monoatomic ion channel activity"/>
    <property type="evidence" value="ECO:0007669"/>
    <property type="project" value="InterPro"/>
</dbReference>
<dbReference type="InterPro" id="IPR038050">
    <property type="entry name" value="Neuro_actylchol_rec"/>
</dbReference>
<evidence type="ECO:0000256" key="5">
    <source>
        <dbReference type="SAM" id="Phobius"/>
    </source>
</evidence>
<dbReference type="Gene3D" id="1.20.58.390">
    <property type="entry name" value="Neurotransmitter-gated ion-channel transmembrane domain"/>
    <property type="match status" value="1"/>
</dbReference>
<dbReference type="Gene3D" id="2.70.170.10">
    <property type="entry name" value="Neurotransmitter-gated ion-channel ligand-binding domain"/>
    <property type="match status" value="1"/>
</dbReference>
<evidence type="ECO:0000313" key="10">
    <source>
        <dbReference type="Proteomes" id="UP000507470"/>
    </source>
</evidence>
<dbReference type="InterPro" id="IPR006029">
    <property type="entry name" value="Neurotrans-gated_channel_TM"/>
</dbReference>
<keyword evidence="3 5" id="KW-1133">Transmembrane helix</keyword>
<organism evidence="9 10">
    <name type="scientific">Mytilus coruscus</name>
    <name type="common">Sea mussel</name>
    <dbReference type="NCBI Taxonomy" id="42192"/>
    <lineage>
        <taxon>Eukaryota</taxon>
        <taxon>Metazoa</taxon>
        <taxon>Spiralia</taxon>
        <taxon>Lophotrochozoa</taxon>
        <taxon>Mollusca</taxon>
        <taxon>Bivalvia</taxon>
        <taxon>Autobranchia</taxon>
        <taxon>Pteriomorphia</taxon>
        <taxon>Mytilida</taxon>
        <taxon>Mytiloidea</taxon>
        <taxon>Mytilidae</taxon>
        <taxon>Mytilinae</taxon>
        <taxon>Mytilus</taxon>
    </lineage>
</organism>
<feature type="domain" description="Neurotransmitter-gated ion-channel ligand-binding" evidence="7">
    <location>
        <begin position="35"/>
        <end position="233"/>
    </location>
</feature>
<evidence type="ECO:0000259" key="7">
    <source>
        <dbReference type="Pfam" id="PF02931"/>
    </source>
</evidence>
<feature type="transmembrane region" description="Helical" evidence="5">
    <location>
        <begin position="292"/>
        <end position="315"/>
    </location>
</feature>
<gene>
    <name evidence="9" type="ORF">MCOR_58335</name>
</gene>
<dbReference type="Pfam" id="PF02931">
    <property type="entry name" value="Neur_chan_LBD"/>
    <property type="match status" value="1"/>
</dbReference>
<feature type="signal peptide" evidence="6">
    <location>
        <begin position="1"/>
        <end position="22"/>
    </location>
</feature>
<dbReference type="CDD" id="cd18989">
    <property type="entry name" value="LGIC_ECD_cation"/>
    <property type="match status" value="1"/>
</dbReference>
<dbReference type="GO" id="GO:0016020">
    <property type="term" value="C:membrane"/>
    <property type="evidence" value="ECO:0007669"/>
    <property type="project" value="UniProtKB-SubCell"/>
</dbReference>
<dbReference type="SUPFAM" id="SSF63712">
    <property type="entry name" value="Nicotinic receptor ligand binding domain-like"/>
    <property type="match status" value="1"/>
</dbReference>
<feature type="transmembrane region" description="Helical" evidence="5">
    <location>
        <begin position="412"/>
        <end position="434"/>
    </location>
</feature>
<reference evidence="9 10" key="1">
    <citation type="submission" date="2020-06" db="EMBL/GenBank/DDBJ databases">
        <authorList>
            <person name="Li R."/>
            <person name="Bekaert M."/>
        </authorList>
    </citation>
    <scope>NUCLEOTIDE SEQUENCE [LARGE SCALE GENOMIC DNA]</scope>
    <source>
        <strain evidence="10">wild</strain>
    </source>
</reference>
<dbReference type="CDD" id="cd19051">
    <property type="entry name" value="LGIC_TM_cation"/>
    <property type="match status" value="1"/>
</dbReference>
<dbReference type="Pfam" id="PF02932">
    <property type="entry name" value="Neur_chan_memb"/>
    <property type="match status" value="1"/>
</dbReference>
<accession>A0A6J8F1L9</accession>
<name>A0A6J8F1L9_MYTCO</name>
<evidence type="ECO:0000256" key="6">
    <source>
        <dbReference type="SAM" id="SignalP"/>
    </source>
</evidence>
<dbReference type="GO" id="GO:0004888">
    <property type="term" value="F:transmembrane signaling receptor activity"/>
    <property type="evidence" value="ECO:0007669"/>
    <property type="project" value="InterPro"/>
</dbReference>
<dbReference type="PANTHER" id="PTHR18945">
    <property type="entry name" value="NEUROTRANSMITTER GATED ION CHANNEL"/>
    <property type="match status" value="1"/>
</dbReference>
<evidence type="ECO:0000256" key="3">
    <source>
        <dbReference type="ARBA" id="ARBA00022989"/>
    </source>
</evidence>
<evidence type="ECO:0000256" key="2">
    <source>
        <dbReference type="ARBA" id="ARBA00022692"/>
    </source>
</evidence>
<feature type="chain" id="PRO_5026695589" evidence="6">
    <location>
        <begin position="23"/>
        <end position="436"/>
    </location>
</feature>
<protein>
    <submittedName>
        <fullName evidence="9">CHRNA7</fullName>
    </submittedName>
</protein>
<dbReference type="AlphaFoldDB" id="A0A6J8F1L9"/>
<evidence type="ECO:0000313" key="9">
    <source>
        <dbReference type="EMBL" id="CAC5426647.1"/>
    </source>
</evidence>
<evidence type="ECO:0000256" key="1">
    <source>
        <dbReference type="ARBA" id="ARBA00004141"/>
    </source>
</evidence>
<dbReference type="InterPro" id="IPR036734">
    <property type="entry name" value="Neur_chan_lig-bd_sf"/>
</dbReference>
<dbReference type="SUPFAM" id="SSF90112">
    <property type="entry name" value="Neurotransmitter-gated ion-channel transmembrane pore"/>
    <property type="match status" value="1"/>
</dbReference>
<dbReference type="InterPro" id="IPR006202">
    <property type="entry name" value="Neur_chan_lig-bd"/>
</dbReference>